<feature type="chain" id="PRO_5021975718" description="Carboxypeptidase regulatory-like domain-containing protein" evidence="1">
    <location>
        <begin position="27"/>
        <end position="138"/>
    </location>
</feature>
<dbReference type="Gene3D" id="2.60.40.10">
    <property type="entry name" value="Immunoglobulins"/>
    <property type="match status" value="1"/>
</dbReference>
<dbReference type="AlphaFoldDB" id="A0A517Y728"/>
<dbReference type="PROSITE" id="PS51257">
    <property type="entry name" value="PROKAR_LIPOPROTEIN"/>
    <property type="match status" value="1"/>
</dbReference>
<keyword evidence="1" id="KW-0732">Signal</keyword>
<dbReference type="KEGG" id="aagg:ETAA8_11090"/>
<dbReference type="OrthoDB" id="285633at2"/>
<dbReference type="Proteomes" id="UP000315017">
    <property type="component" value="Chromosome"/>
</dbReference>
<organism evidence="2 3">
    <name type="scientific">Anatilimnocola aggregata</name>
    <dbReference type="NCBI Taxonomy" id="2528021"/>
    <lineage>
        <taxon>Bacteria</taxon>
        <taxon>Pseudomonadati</taxon>
        <taxon>Planctomycetota</taxon>
        <taxon>Planctomycetia</taxon>
        <taxon>Pirellulales</taxon>
        <taxon>Pirellulaceae</taxon>
        <taxon>Anatilimnocola</taxon>
    </lineage>
</organism>
<evidence type="ECO:0000313" key="3">
    <source>
        <dbReference type="Proteomes" id="UP000315017"/>
    </source>
</evidence>
<protein>
    <recommendedName>
        <fullName evidence="4">Carboxypeptidase regulatory-like domain-containing protein</fullName>
    </recommendedName>
</protein>
<name>A0A517Y728_9BACT</name>
<evidence type="ECO:0008006" key="4">
    <source>
        <dbReference type="Google" id="ProtNLM"/>
    </source>
</evidence>
<proteinExistence type="predicted"/>
<keyword evidence="3" id="KW-1185">Reference proteome</keyword>
<accession>A0A517Y728</accession>
<dbReference type="InterPro" id="IPR013783">
    <property type="entry name" value="Ig-like_fold"/>
</dbReference>
<dbReference type="RefSeq" id="WP_145085958.1">
    <property type="nucleotide sequence ID" value="NZ_CP036274.1"/>
</dbReference>
<dbReference type="EMBL" id="CP036274">
    <property type="protein sequence ID" value="QDU26037.1"/>
    <property type="molecule type" value="Genomic_DNA"/>
</dbReference>
<reference evidence="2 3" key="1">
    <citation type="submission" date="2019-02" db="EMBL/GenBank/DDBJ databases">
        <title>Deep-cultivation of Planctomycetes and their phenomic and genomic characterization uncovers novel biology.</title>
        <authorList>
            <person name="Wiegand S."/>
            <person name="Jogler M."/>
            <person name="Boedeker C."/>
            <person name="Pinto D."/>
            <person name="Vollmers J."/>
            <person name="Rivas-Marin E."/>
            <person name="Kohn T."/>
            <person name="Peeters S.H."/>
            <person name="Heuer A."/>
            <person name="Rast P."/>
            <person name="Oberbeckmann S."/>
            <person name="Bunk B."/>
            <person name="Jeske O."/>
            <person name="Meyerdierks A."/>
            <person name="Storesund J.E."/>
            <person name="Kallscheuer N."/>
            <person name="Luecker S."/>
            <person name="Lage O.M."/>
            <person name="Pohl T."/>
            <person name="Merkel B.J."/>
            <person name="Hornburger P."/>
            <person name="Mueller R.-W."/>
            <person name="Bruemmer F."/>
            <person name="Labrenz M."/>
            <person name="Spormann A.M."/>
            <person name="Op den Camp H."/>
            <person name="Overmann J."/>
            <person name="Amann R."/>
            <person name="Jetten M.S.M."/>
            <person name="Mascher T."/>
            <person name="Medema M.H."/>
            <person name="Devos D.P."/>
            <person name="Kaster A.-K."/>
            <person name="Ovreas L."/>
            <person name="Rohde M."/>
            <person name="Galperin M.Y."/>
            <person name="Jogler C."/>
        </authorList>
    </citation>
    <scope>NUCLEOTIDE SEQUENCE [LARGE SCALE GENOMIC DNA]</scope>
    <source>
        <strain evidence="2 3">ETA_A8</strain>
    </source>
</reference>
<feature type="signal peptide" evidence="1">
    <location>
        <begin position="1"/>
        <end position="26"/>
    </location>
</feature>
<dbReference type="SUPFAM" id="SSF49478">
    <property type="entry name" value="Cna protein B-type domain"/>
    <property type="match status" value="1"/>
</dbReference>
<evidence type="ECO:0000313" key="2">
    <source>
        <dbReference type="EMBL" id="QDU26037.1"/>
    </source>
</evidence>
<gene>
    <name evidence="2" type="ORF">ETAA8_11090</name>
</gene>
<sequence length="138" mass="14602" precursor="true">MFVDRRPKRLCLFAALLVAGLGTVGCGSGMGDVQGKVTIEGQPAANLNVTFTDPVKHVRATGVTDAAGNYRLSTHAKDDGAPVGEYKVAVNQPGPTDSSETKAPPRLFPDHYERAETSGLMCAVKSGQNTFDIELPKQ</sequence>
<evidence type="ECO:0000256" key="1">
    <source>
        <dbReference type="SAM" id="SignalP"/>
    </source>
</evidence>